<evidence type="ECO:0000256" key="1">
    <source>
        <dbReference type="SAM" id="MobiDB-lite"/>
    </source>
</evidence>
<dbReference type="Proteomes" id="UP000293036">
    <property type="component" value="Unassembled WGS sequence"/>
</dbReference>
<keyword evidence="3" id="KW-0808">Transferase</keyword>
<dbReference type="OrthoDB" id="9775224at2"/>
<reference evidence="3 4" key="1">
    <citation type="submission" date="2019-02" db="EMBL/GenBank/DDBJ databases">
        <title>Arcanobacterium bovis sp. nov., isolated from the milk of a cow with mastitis.</title>
        <authorList>
            <person name="Sammra O."/>
            <person name="Foster G."/>
            <person name="Hassan A."/>
            <person name="Alssahen M."/>
            <person name="Laemmler C."/>
            <person name="Borowiak M."/>
            <person name="Malorny B."/>
            <person name="Abdulmawjood A."/>
        </authorList>
    </citation>
    <scope>NUCLEOTIDE SEQUENCE [LARGE SCALE GENOMIC DNA]</scope>
    <source>
        <strain evidence="3 4">C605018/01/1</strain>
    </source>
</reference>
<feature type="region of interest" description="Disordered" evidence="1">
    <location>
        <begin position="324"/>
        <end position="409"/>
    </location>
</feature>
<gene>
    <name evidence="3" type="ORF">EZJ44_00710</name>
</gene>
<sequence length="409" mass="45725">MANKGGKTKSSSPRWDESPRQTLVAGADFKLADFDRSSTPGWQLGKDAAEEFLLERGALLSELQERLFAAGKFADPRRVLLVVQGLDTAGKGGIARHVLGMVDPQGVALASFGVPTKEEASHHFLWRIRRALPKPGRIGLFDRSHYEDVLVQRVEKIVEEPVWRKRYGEINRFEKKLVDDGVTIIKVALMVSHEEQAVRLAERIVRPDKKWKYNPGDIDTRQKWDEYQQAYQDVFTETSTDYAPWHVIPADNKWYARLAITELLVQALIDMDLDWPKPRWVEDVQLRRLSETMDDAENERVTEALDGLVSEVSEDLAEFSVEVEAADDDAAAGNTSAKPGDAVRDDAAAAGDSATSSANTPTPDKKSKKSKSEKSEKADKKKPDRKGNKAGKNKKKKKDGKSKKGKKSE</sequence>
<dbReference type="InterPro" id="IPR022488">
    <property type="entry name" value="PPK2-related"/>
</dbReference>
<feature type="domain" description="Polyphosphate kinase-2-related" evidence="2">
    <location>
        <begin position="47"/>
        <end position="271"/>
    </location>
</feature>
<dbReference type="InterPro" id="IPR022300">
    <property type="entry name" value="PPK2-rel_1"/>
</dbReference>
<dbReference type="AlphaFoldDB" id="A0A4Q9V252"/>
<keyword evidence="3" id="KW-0418">Kinase</keyword>
<dbReference type="SUPFAM" id="SSF52540">
    <property type="entry name" value="P-loop containing nucleoside triphosphate hydrolases"/>
    <property type="match status" value="1"/>
</dbReference>
<proteinExistence type="predicted"/>
<dbReference type="Pfam" id="PF03976">
    <property type="entry name" value="PPK2"/>
    <property type="match status" value="1"/>
</dbReference>
<comment type="caution">
    <text evidence="3">The sequence shown here is derived from an EMBL/GenBank/DDBJ whole genome shotgun (WGS) entry which is preliminary data.</text>
</comment>
<organism evidence="3 4">
    <name type="scientific">Arcanobacterium bovis</name>
    <dbReference type="NCBI Taxonomy" id="2529275"/>
    <lineage>
        <taxon>Bacteria</taxon>
        <taxon>Bacillati</taxon>
        <taxon>Actinomycetota</taxon>
        <taxon>Actinomycetes</taxon>
        <taxon>Actinomycetales</taxon>
        <taxon>Actinomycetaceae</taxon>
        <taxon>Arcanobacterium</taxon>
    </lineage>
</organism>
<dbReference type="GO" id="GO:0016301">
    <property type="term" value="F:kinase activity"/>
    <property type="evidence" value="ECO:0007669"/>
    <property type="project" value="UniProtKB-KW"/>
</dbReference>
<evidence type="ECO:0000259" key="2">
    <source>
        <dbReference type="Pfam" id="PF03976"/>
    </source>
</evidence>
<feature type="compositionally biased region" description="Basic residues" evidence="1">
    <location>
        <begin position="388"/>
        <end position="409"/>
    </location>
</feature>
<evidence type="ECO:0000313" key="4">
    <source>
        <dbReference type="Proteomes" id="UP000293036"/>
    </source>
</evidence>
<accession>A0A4Q9V252</accession>
<dbReference type="EMBL" id="SJDT01000001">
    <property type="protein sequence ID" value="TBW23696.1"/>
    <property type="molecule type" value="Genomic_DNA"/>
</dbReference>
<feature type="compositionally biased region" description="Low complexity" evidence="1">
    <location>
        <begin position="348"/>
        <end position="358"/>
    </location>
</feature>
<dbReference type="InterPro" id="IPR027417">
    <property type="entry name" value="P-loop_NTPase"/>
</dbReference>
<name>A0A4Q9V252_9ACTO</name>
<dbReference type="GO" id="GO:0006797">
    <property type="term" value="P:polyphosphate metabolic process"/>
    <property type="evidence" value="ECO:0007669"/>
    <property type="project" value="InterPro"/>
</dbReference>
<protein>
    <submittedName>
        <fullName evidence="3">Polyphosphate kinase 2 family protein</fullName>
    </submittedName>
</protein>
<keyword evidence="4" id="KW-1185">Reference proteome</keyword>
<dbReference type="GO" id="GO:0016776">
    <property type="term" value="F:phosphotransferase activity, phosphate group as acceptor"/>
    <property type="evidence" value="ECO:0007669"/>
    <property type="project" value="InterPro"/>
</dbReference>
<dbReference type="RefSeq" id="WP_131279130.1">
    <property type="nucleotide sequence ID" value="NZ_JBHSLR010000009.1"/>
</dbReference>
<evidence type="ECO:0000313" key="3">
    <source>
        <dbReference type="EMBL" id="TBW23696.1"/>
    </source>
</evidence>
<dbReference type="PANTHER" id="PTHR34383">
    <property type="entry name" value="POLYPHOSPHATE:AMP PHOSPHOTRANSFERASE-RELATED"/>
    <property type="match status" value="1"/>
</dbReference>
<dbReference type="Gene3D" id="3.40.50.300">
    <property type="entry name" value="P-loop containing nucleotide triphosphate hydrolases"/>
    <property type="match status" value="1"/>
</dbReference>
<feature type="region of interest" description="Disordered" evidence="1">
    <location>
        <begin position="1"/>
        <end position="20"/>
    </location>
</feature>
<dbReference type="NCBIfam" id="TIGR03709">
    <property type="entry name" value="PPK2_rel_1"/>
    <property type="match status" value="1"/>
</dbReference>
<feature type="compositionally biased region" description="Basic and acidic residues" evidence="1">
    <location>
        <begin position="370"/>
        <end position="387"/>
    </location>
</feature>
<dbReference type="PANTHER" id="PTHR34383:SF3">
    <property type="entry name" value="POLYPHOSPHATE:AMP PHOSPHOTRANSFERASE"/>
    <property type="match status" value="1"/>
</dbReference>